<evidence type="ECO:0000259" key="1">
    <source>
        <dbReference type="Pfam" id="PF05057"/>
    </source>
</evidence>
<dbReference type="Gene3D" id="3.40.50.1820">
    <property type="entry name" value="alpha/beta hydrolase"/>
    <property type="match status" value="1"/>
</dbReference>
<dbReference type="PANTHER" id="PTHR12482">
    <property type="entry name" value="LIPASE ROG1-RELATED-RELATED"/>
    <property type="match status" value="1"/>
</dbReference>
<dbReference type="FunFam" id="3.40.50.1820:FF:000216">
    <property type="entry name" value="Alpha/beta-Hydrolases superfamily protein"/>
    <property type="match status" value="1"/>
</dbReference>
<dbReference type="Proteomes" id="UP001341281">
    <property type="component" value="Chromosome 09"/>
</dbReference>
<dbReference type="InterPro" id="IPR044294">
    <property type="entry name" value="Lipase-like"/>
</dbReference>
<dbReference type="AlphaFoldDB" id="A0AAQ3UII3"/>
<dbReference type="Pfam" id="PF05057">
    <property type="entry name" value="DUF676"/>
    <property type="match status" value="1"/>
</dbReference>
<accession>A0AAQ3UII3</accession>
<reference evidence="2 3" key="1">
    <citation type="submission" date="2024-02" db="EMBL/GenBank/DDBJ databases">
        <title>High-quality chromosome-scale genome assembly of Pensacola bahiagrass (Paspalum notatum Flugge var. saurae).</title>
        <authorList>
            <person name="Vega J.M."/>
            <person name="Podio M."/>
            <person name="Orjuela J."/>
            <person name="Siena L.A."/>
            <person name="Pessino S.C."/>
            <person name="Combes M.C."/>
            <person name="Mariac C."/>
            <person name="Albertini E."/>
            <person name="Pupilli F."/>
            <person name="Ortiz J.P.A."/>
            <person name="Leblanc O."/>
        </authorList>
    </citation>
    <scope>NUCLEOTIDE SEQUENCE [LARGE SCALE GENOMIC DNA]</scope>
    <source>
        <strain evidence="2">R1</strain>
        <tissue evidence="2">Leaf</tissue>
    </source>
</reference>
<protein>
    <recommendedName>
        <fullName evidence="1">DUF676 domain-containing protein</fullName>
    </recommendedName>
</protein>
<gene>
    <name evidence="2" type="ORF">U9M48_038702</name>
</gene>
<dbReference type="InterPro" id="IPR007751">
    <property type="entry name" value="DUF676_lipase-like"/>
</dbReference>
<dbReference type="InterPro" id="IPR029058">
    <property type="entry name" value="AB_hydrolase_fold"/>
</dbReference>
<proteinExistence type="predicted"/>
<evidence type="ECO:0000313" key="3">
    <source>
        <dbReference type="Proteomes" id="UP001341281"/>
    </source>
</evidence>
<feature type="domain" description="DUF676" evidence="1">
    <location>
        <begin position="103"/>
        <end position="332"/>
    </location>
</feature>
<sequence>MIAAGTASMGRAATPGPSRWPRAIVRLRLALRSSEAAARGGGGGRWAACFRPAPVAGAAAAAVKEAKGERSAEVEVEPARGGGEDVWSARADAEVAQGGGFPEHLVVMVNGLVGSADDWKFAAEQFVRRMPDKVIVHRSQCNSATQTFDGVDLMGERLANEVLSVVKQRSGVKKISFVAHSLGGLVARYAIGRLYEPNNRRASSAGKSRDDVEHLEGLIAGLEPMNFITFASPHLGSSGNKQARFLLLFFHQLPFLCGLPFLERRASETAHLIVGRTGKHLFLTDNDDGRRPLLLRMVDDSGDLQFRSALRSFKRRVAYANANFDHMVGWRTSSIRRQHELPKHRLLVRDEKYPHIVYVEKEVTNNRDTEARADLYDPEEEMIRGLTQVPWERVDVSFQKSTQRLVAHNTIQVKSYWLNSDGADVINHMMDHFIV</sequence>
<keyword evidence="3" id="KW-1185">Reference proteome</keyword>
<dbReference type="SUPFAM" id="SSF53474">
    <property type="entry name" value="alpha/beta-Hydrolases"/>
    <property type="match status" value="1"/>
</dbReference>
<dbReference type="PANTHER" id="PTHR12482:SF4">
    <property type="entry name" value="ALPHA_BETA-HYDROLASES SUPERFAMILY PROTEIN"/>
    <property type="match status" value="1"/>
</dbReference>
<organism evidence="2 3">
    <name type="scientific">Paspalum notatum var. saurae</name>
    <dbReference type="NCBI Taxonomy" id="547442"/>
    <lineage>
        <taxon>Eukaryota</taxon>
        <taxon>Viridiplantae</taxon>
        <taxon>Streptophyta</taxon>
        <taxon>Embryophyta</taxon>
        <taxon>Tracheophyta</taxon>
        <taxon>Spermatophyta</taxon>
        <taxon>Magnoliopsida</taxon>
        <taxon>Liliopsida</taxon>
        <taxon>Poales</taxon>
        <taxon>Poaceae</taxon>
        <taxon>PACMAD clade</taxon>
        <taxon>Panicoideae</taxon>
        <taxon>Andropogonodae</taxon>
        <taxon>Paspaleae</taxon>
        <taxon>Paspalinae</taxon>
        <taxon>Paspalum</taxon>
    </lineage>
</organism>
<evidence type="ECO:0000313" key="2">
    <source>
        <dbReference type="EMBL" id="WVZ92656.1"/>
    </source>
</evidence>
<dbReference type="EMBL" id="CP144753">
    <property type="protein sequence ID" value="WVZ92656.1"/>
    <property type="molecule type" value="Genomic_DNA"/>
</dbReference>
<name>A0AAQ3UII3_PASNO</name>